<accession>D9PKT8</accession>
<evidence type="ECO:0008006" key="2">
    <source>
        <dbReference type="Google" id="ProtNLM"/>
    </source>
</evidence>
<name>D9PKT8_9ZZZZ</name>
<sequence length="337" mass="37030">MVLIALTVSFCTFSFNQSGAEERQQLLQLARSGLMDLSLALTMVTAQQQSLEMICVPPQGTQEAIVPAREILFPLFEKNGFPNPGDYFSPPKLIKGGAKDPIFMLWVVVQNRRGYAKEFLWKNQEGLSLAFPLIWTKNPEVFGKKVALLTINGMVEIVDQSDFENYIATARQWIYPENIDPNIARSMVKSSDPSKRWQGIRLLGISKAKNDLPLIAASLKDSDGGVQIAAIWAIGAIGDASGVAHLEAFAKSNFSGERMGTASSLGKIKGPASCKLLCEILRDKDPLVRKEAVLALPGTEEKECISSLIPMLNDEDLDVRQSALEALRLLGWQPPNK</sequence>
<dbReference type="PANTHER" id="PTHR12697">
    <property type="entry name" value="PBS LYASE HEAT-LIKE PROTEIN"/>
    <property type="match status" value="1"/>
</dbReference>
<dbReference type="AlphaFoldDB" id="D9PKT8"/>
<protein>
    <recommendedName>
        <fullName evidence="2">HEAT repeat domain-containing protein</fullName>
    </recommendedName>
</protein>
<dbReference type="PANTHER" id="PTHR12697:SF5">
    <property type="entry name" value="DEOXYHYPUSINE HYDROXYLASE"/>
    <property type="match status" value="1"/>
</dbReference>
<dbReference type="SMART" id="SM00567">
    <property type="entry name" value="EZ_HEAT"/>
    <property type="match status" value="3"/>
</dbReference>
<organism evidence="1">
    <name type="scientific">sediment metagenome</name>
    <dbReference type="NCBI Taxonomy" id="749907"/>
    <lineage>
        <taxon>unclassified sequences</taxon>
        <taxon>metagenomes</taxon>
        <taxon>ecological metagenomes</taxon>
    </lineage>
</organism>
<comment type="caution">
    <text evidence="1">The sequence shown here is derived from an EMBL/GenBank/DDBJ whole genome shotgun (WGS) entry which is preliminary data.</text>
</comment>
<dbReference type="InterPro" id="IPR011989">
    <property type="entry name" value="ARM-like"/>
</dbReference>
<dbReference type="Pfam" id="PF13646">
    <property type="entry name" value="HEAT_2"/>
    <property type="match status" value="2"/>
</dbReference>
<reference evidence="1" key="1">
    <citation type="submission" date="2010-07" db="EMBL/GenBank/DDBJ databases">
        <authorList>
            <consortium name="CONSOLIDER consortium CSD2007-00005"/>
            <person name="Guazzaroni M.-E."/>
            <person name="Richter M."/>
            <person name="Garcia-Salamanca A."/>
            <person name="Yarza P."/>
            <person name="Ferrer M."/>
        </authorList>
    </citation>
    <scope>NUCLEOTIDE SEQUENCE</scope>
</reference>
<proteinExistence type="predicted"/>
<dbReference type="SUPFAM" id="SSF48371">
    <property type="entry name" value="ARM repeat"/>
    <property type="match status" value="1"/>
</dbReference>
<reference evidence="1" key="2">
    <citation type="journal article" date="2011" name="Microb. Ecol.">
        <title>Taxonomic and Functional Metagenomic Profiling of the Microbial Community in the Anoxic Sediment of a Sub-saline Shallow Lake (Laguna de Carrizo, Central Spain).</title>
        <authorList>
            <person name="Ferrer M."/>
            <person name="Guazzaroni M.E."/>
            <person name="Richter M."/>
            <person name="Garcia-Salamanca A."/>
            <person name="Yarza P."/>
            <person name="Suarez-Suarez A."/>
            <person name="Solano J."/>
            <person name="Alcaide M."/>
            <person name="van Dillewijn P."/>
            <person name="Molina-Henares M.A."/>
            <person name="Lopez-Cortes N."/>
            <person name="Al-Ramahi Y."/>
            <person name="Guerrero C."/>
            <person name="Acosta A."/>
            <person name="de Eugenio L.I."/>
            <person name="Martinez V."/>
            <person name="Marques S."/>
            <person name="Rojo F."/>
            <person name="Santero E."/>
            <person name="Genilloud O."/>
            <person name="Perez-Perez J."/>
            <person name="Rossello-Mora R."/>
            <person name="Ramos J.L."/>
        </authorList>
    </citation>
    <scope>NUCLEOTIDE SEQUENCE</scope>
</reference>
<dbReference type="Gene3D" id="1.25.10.10">
    <property type="entry name" value="Leucine-rich Repeat Variant"/>
    <property type="match status" value="1"/>
</dbReference>
<evidence type="ECO:0000313" key="1">
    <source>
        <dbReference type="EMBL" id="EFK95827.1"/>
    </source>
</evidence>
<dbReference type="GO" id="GO:0016491">
    <property type="term" value="F:oxidoreductase activity"/>
    <property type="evidence" value="ECO:0007669"/>
    <property type="project" value="TreeGrafter"/>
</dbReference>
<dbReference type="InterPro" id="IPR016024">
    <property type="entry name" value="ARM-type_fold"/>
</dbReference>
<dbReference type="InterPro" id="IPR004155">
    <property type="entry name" value="PBS_lyase_HEAT"/>
</dbReference>
<dbReference type="EMBL" id="ADZX01000640">
    <property type="protein sequence ID" value="EFK95827.1"/>
    <property type="molecule type" value="Genomic_DNA"/>
</dbReference>
<gene>
    <name evidence="1" type="ORF">LDC_2157</name>
</gene>